<comment type="caution">
    <text evidence="1">The sequence shown here is derived from an EMBL/GenBank/DDBJ whole genome shotgun (WGS) entry which is preliminary data.</text>
</comment>
<organism evidence="1 2">
    <name type="scientific">Ixodes persulcatus</name>
    <name type="common">Taiga tick</name>
    <dbReference type="NCBI Taxonomy" id="34615"/>
    <lineage>
        <taxon>Eukaryota</taxon>
        <taxon>Metazoa</taxon>
        <taxon>Ecdysozoa</taxon>
        <taxon>Arthropoda</taxon>
        <taxon>Chelicerata</taxon>
        <taxon>Arachnida</taxon>
        <taxon>Acari</taxon>
        <taxon>Parasitiformes</taxon>
        <taxon>Ixodida</taxon>
        <taxon>Ixodoidea</taxon>
        <taxon>Ixodidae</taxon>
        <taxon>Ixodinae</taxon>
        <taxon>Ixodes</taxon>
    </lineage>
</organism>
<evidence type="ECO:0000313" key="2">
    <source>
        <dbReference type="Proteomes" id="UP000805193"/>
    </source>
</evidence>
<evidence type="ECO:0000313" key="1">
    <source>
        <dbReference type="EMBL" id="KAG0424845.1"/>
    </source>
</evidence>
<name>A0AC60PUN6_IXOPE</name>
<dbReference type="EMBL" id="JABSTQ010009928">
    <property type="protein sequence ID" value="KAG0424845.1"/>
    <property type="molecule type" value="Genomic_DNA"/>
</dbReference>
<dbReference type="Proteomes" id="UP000805193">
    <property type="component" value="Unassembled WGS sequence"/>
</dbReference>
<proteinExistence type="predicted"/>
<protein>
    <submittedName>
        <fullName evidence="1">Uncharacterized protein</fullName>
    </submittedName>
</protein>
<accession>A0AC60PUN6</accession>
<gene>
    <name evidence="1" type="ORF">HPB47_027946</name>
</gene>
<reference evidence="1 2" key="1">
    <citation type="journal article" date="2020" name="Cell">
        <title>Large-Scale Comparative Analyses of Tick Genomes Elucidate Their Genetic Diversity and Vector Capacities.</title>
        <authorList>
            <consortium name="Tick Genome and Microbiome Consortium (TIGMIC)"/>
            <person name="Jia N."/>
            <person name="Wang J."/>
            <person name="Shi W."/>
            <person name="Du L."/>
            <person name="Sun Y."/>
            <person name="Zhan W."/>
            <person name="Jiang J.F."/>
            <person name="Wang Q."/>
            <person name="Zhang B."/>
            <person name="Ji P."/>
            <person name="Bell-Sakyi L."/>
            <person name="Cui X.M."/>
            <person name="Yuan T.T."/>
            <person name="Jiang B.G."/>
            <person name="Yang W.F."/>
            <person name="Lam T.T."/>
            <person name="Chang Q.C."/>
            <person name="Ding S.J."/>
            <person name="Wang X.J."/>
            <person name="Zhu J.G."/>
            <person name="Ruan X.D."/>
            <person name="Zhao L."/>
            <person name="Wei J.T."/>
            <person name="Ye R.Z."/>
            <person name="Que T.C."/>
            <person name="Du C.H."/>
            <person name="Zhou Y.H."/>
            <person name="Cheng J.X."/>
            <person name="Dai P.F."/>
            <person name="Guo W.B."/>
            <person name="Han X.H."/>
            <person name="Huang E.J."/>
            <person name="Li L.F."/>
            <person name="Wei W."/>
            <person name="Gao Y.C."/>
            <person name="Liu J.Z."/>
            <person name="Shao H.Z."/>
            <person name="Wang X."/>
            <person name="Wang C.C."/>
            <person name="Yang T.C."/>
            <person name="Huo Q.B."/>
            <person name="Li W."/>
            <person name="Chen H.Y."/>
            <person name="Chen S.E."/>
            <person name="Zhou L.G."/>
            <person name="Ni X.B."/>
            <person name="Tian J.H."/>
            <person name="Sheng Y."/>
            <person name="Liu T."/>
            <person name="Pan Y.S."/>
            <person name="Xia L.Y."/>
            <person name="Li J."/>
            <person name="Zhao F."/>
            <person name="Cao W.C."/>
        </authorList>
    </citation>
    <scope>NUCLEOTIDE SEQUENCE [LARGE SCALE GENOMIC DNA]</scope>
    <source>
        <strain evidence="1">Iper-2018</strain>
    </source>
</reference>
<keyword evidence="2" id="KW-1185">Reference proteome</keyword>
<sequence>MYADDITLWVTKGSDAELEETLKLGVHTVCTIAAQAGLACSPTKSALLLLHPPRDRSHTSPNIRVCVNEEPVPILRTSNTASELVEAHRTGQYERLSGSSTGRQILSRLNLNSPAEWTPKQAIPREIHSRLIVAPLPRNMHPTFHEGRRRSKATTQHKLFTHRSDVSYVDAAEYGHRPAFEAVAVTSTGQVKTCATIFTTSPEQAEEATIALAVTATPCPKGIPNLDASARGTLRKRVGPFHSPRIHRPGGMDSRDCGARSARERLVGFYDITSHYRLSRRLYPPTTQALSREESVAPAADTLLPQPSRAVGRCATQLRPDHPITAGPSGCRGRRGPWAPGHQVWLTLEGARA</sequence>